<feature type="compositionally biased region" description="Basic and acidic residues" evidence="9">
    <location>
        <begin position="151"/>
        <end position="160"/>
    </location>
</feature>
<organism evidence="10 11">
    <name type="scientific">Xyrichtys novacula</name>
    <name type="common">Pearly razorfish</name>
    <name type="synonym">Hemipteronotus novacula</name>
    <dbReference type="NCBI Taxonomy" id="13765"/>
    <lineage>
        <taxon>Eukaryota</taxon>
        <taxon>Metazoa</taxon>
        <taxon>Chordata</taxon>
        <taxon>Craniata</taxon>
        <taxon>Vertebrata</taxon>
        <taxon>Euteleostomi</taxon>
        <taxon>Actinopterygii</taxon>
        <taxon>Neopterygii</taxon>
        <taxon>Teleostei</taxon>
        <taxon>Neoteleostei</taxon>
        <taxon>Acanthomorphata</taxon>
        <taxon>Eupercaria</taxon>
        <taxon>Labriformes</taxon>
        <taxon>Labridae</taxon>
        <taxon>Xyrichtys</taxon>
    </lineage>
</organism>
<evidence type="ECO:0000313" key="11">
    <source>
        <dbReference type="Proteomes" id="UP001178508"/>
    </source>
</evidence>
<feature type="compositionally biased region" description="Basic and acidic residues" evidence="9">
    <location>
        <begin position="70"/>
        <end position="114"/>
    </location>
</feature>
<sequence length="624" mass="71248">MQDTLLRMFVVAVGLLTYPRHDPSVQDSDDMTLTGMQKYEQRLMGGGNKLDNLMEAANEEIMRIGTDSRGPPDDKQNIPEEGETSVRHVPEEEHMPHLEDVTPLKTAQTEHEQGRNSQLDMQNNQQGGVQTGDALGDLRKPEVTQEEAEEVEKIGSKDQESTQPHLHTQTSEKDSAETDFAFWEEGYIWYLCNTLSIISIIRLLRKYLWGNSQTEQGESRVFPLTCAAAEVPLLDNDTLQRFHSKYVKVSADKRWKEEFLEGFADDLIQAMKKVSDKRGGMVIEHFQMMDVYNIIVPFTPPNPWGFQCLLHNNEVSDLPPEMQVCGQIKLVERQEIQKGCPCQSAEAEDMVCLLHCGTEKVKMKIADVHDGPLCAKNSPFLSKSQVTRWFQSTIKEAWAQISHKYEFELNIRYLEAPGALVVRFRSGKKIIFSMSPVVRSNSEAYFFITPCAPTNLDTLWTLSLTTYENHFLEKISKLLPENSCHSQTLEIASFLHRRQTALSGSSALKDFHFKTAVMHLLLTTQPPQWKPDHVAERLQDLLVFMKKSLEKKQLHHALIGNSSTQKIIKLPDEFTKAKMVNLFHPLVVHNCIYRNAVMHFQEMLENAHMLIQDYIDQCADNSSV</sequence>
<feature type="compositionally biased region" description="Polar residues" evidence="9">
    <location>
        <begin position="115"/>
        <end position="128"/>
    </location>
</feature>
<evidence type="ECO:0000313" key="10">
    <source>
        <dbReference type="EMBL" id="CAJ1052665.1"/>
    </source>
</evidence>
<dbReference type="InterPro" id="IPR024810">
    <property type="entry name" value="MAB21L/cGLR"/>
</dbReference>
<dbReference type="AlphaFoldDB" id="A0AAV1EVF9"/>
<evidence type="ECO:0000256" key="4">
    <source>
        <dbReference type="ARBA" id="ARBA00019443"/>
    </source>
</evidence>
<evidence type="ECO:0000256" key="7">
    <source>
        <dbReference type="ARBA" id="ARBA00023180"/>
    </source>
</evidence>
<dbReference type="GO" id="GO:0005640">
    <property type="term" value="C:nuclear outer membrane"/>
    <property type="evidence" value="ECO:0007669"/>
    <property type="project" value="UniProtKB-SubCell"/>
</dbReference>
<evidence type="ECO:0000256" key="1">
    <source>
        <dbReference type="ARBA" id="ARBA00003856"/>
    </source>
</evidence>
<keyword evidence="5" id="KW-1003">Cell membrane</keyword>
<evidence type="ECO:0000256" key="9">
    <source>
        <dbReference type="SAM" id="MobiDB-lite"/>
    </source>
</evidence>
<reference evidence="10" key="1">
    <citation type="submission" date="2023-08" db="EMBL/GenBank/DDBJ databases">
        <authorList>
            <person name="Alioto T."/>
            <person name="Alioto T."/>
            <person name="Gomez Garrido J."/>
        </authorList>
    </citation>
    <scope>NUCLEOTIDE SEQUENCE</scope>
</reference>
<dbReference type="Gene3D" id="1.10.1410.40">
    <property type="match status" value="1"/>
</dbReference>
<proteinExistence type="predicted"/>
<keyword evidence="11" id="KW-1185">Reference proteome</keyword>
<keyword evidence="7" id="KW-0325">Glycoprotein</keyword>
<dbReference type="GO" id="GO:0005886">
    <property type="term" value="C:plasma membrane"/>
    <property type="evidence" value="ECO:0007669"/>
    <property type="project" value="UniProtKB-SubCell"/>
</dbReference>
<evidence type="ECO:0000256" key="5">
    <source>
        <dbReference type="ARBA" id="ARBA00022475"/>
    </source>
</evidence>
<dbReference type="SMART" id="SM01265">
    <property type="entry name" value="Mab-21"/>
    <property type="match status" value="1"/>
</dbReference>
<accession>A0AAV1EVF9</accession>
<dbReference type="PANTHER" id="PTHR10656:SF8">
    <property type="entry name" value="INOSITOL 1,4,5-TRISPHOSPHATE RECEPTOR-INTERACTING PROTEIN"/>
    <property type="match status" value="1"/>
</dbReference>
<keyword evidence="8" id="KW-0539">Nucleus</keyword>
<protein>
    <recommendedName>
        <fullName evidence="4">Inositol 1,4,5-trisphosphate receptor-interacting protein</fullName>
    </recommendedName>
</protein>
<evidence type="ECO:0000256" key="8">
    <source>
        <dbReference type="ARBA" id="ARBA00023242"/>
    </source>
</evidence>
<comment type="function">
    <text evidence="1">Enhances Ca(2+)-mediated inhibition of inositol 1,4,5-triphosphate receptor (ITPR) Ca(2+) release.</text>
</comment>
<dbReference type="EMBL" id="OY660866">
    <property type="protein sequence ID" value="CAJ1052665.1"/>
    <property type="molecule type" value="Genomic_DNA"/>
</dbReference>
<keyword evidence="5" id="KW-0472">Membrane</keyword>
<dbReference type="PANTHER" id="PTHR10656">
    <property type="entry name" value="CELL FATE DETERMINING PROTEIN MAB21-RELATED"/>
    <property type="match status" value="1"/>
</dbReference>
<keyword evidence="10" id="KW-0675">Receptor</keyword>
<dbReference type="PRINTS" id="PR02107">
    <property type="entry name" value="INOS145TPRIP"/>
</dbReference>
<evidence type="ECO:0000256" key="2">
    <source>
        <dbReference type="ARBA" id="ARBA00004251"/>
    </source>
</evidence>
<name>A0AAV1EVF9_XYRNO</name>
<gene>
    <name evidence="10" type="ORF">XNOV1_A017223</name>
</gene>
<evidence type="ECO:0000256" key="6">
    <source>
        <dbReference type="ARBA" id="ARBA00023054"/>
    </source>
</evidence>
<comment type="subcellular location">
    <subcellularLocation>
        <location evidence="2">Cell membrane</location>
        <topology evidence="2">Single-pass type I membrane protein</topology>
    </subcellularLocation>
    <subcellularLocation>
        <location evidence="3">Nucleus outer membrane</location>
        <topology evidence="3">Single-pass type I membrane protein</topology>
    </subcellularLocation>
</comment>
<feature type="region of interest" description="Disordered" evidence="9">
    <location>
        <begin position="64"/>
        <end position="175"/>
    </location>
</feature>
<dbReference type="InterPro" id="IPR026250">
    <property type="entry name" value="ITPRIP-like"/>
</dbReference>
<dbReference type="Proteomes" id="UP001178508">
    <property type="component" value="Chromosome 3"/>
</dbReference>
<evidence type="ECO:0000256" key="3">
    <source>
        <dbReference type="ARBA" id="ARBA00004494"/>
    </source>
</evidence>
<keyword evidence="6" id="KW-0175">Coiled coil</keyword>